<feature type="region of interest" description="Disordered" evidence="11">
    <location>
        <begin position="369"/>
        <end position="400"/>
    </location>
</feature>
<proteinExistence type="inferred from homology"/>
<evidence type="ECO:0000313" key="14">
    <source>
        <dbReference type="EMBL" id="KAK3374223.1"/>
    </source>
</evidence>
<sequence length="462" mass="50894">MPLPSSKRRQKPVASPKSQIQGSAHTRVLRRRQRLPHSPHIPAPSSLVSIPPQDSYDGALSQIESLLESILDAVINGTDLVIPYQTVRPSPGVPPVVSLEGGARQMTTEVVKFPGRNIQEVKRFDAIFRILELSHEALLTGNLITKRNIYYQNTELFRSQSVVDDMVDNLAFTLGVGRGDLNIVAAARGLIAGPIDVMMRGGATVQYGHGLSGGNGNLIPPINSVDKVDFHNTRWLLVIEKEATFRTLANSGYSSTSRAGHGILVTAKGFPDLATRRFLSTLHSVRPQLNVFALVDFDPHGVSILRTYQYGSQRLDHEENVTLPHLKWLGIRSSDIMSRSSIIMSHSLQDSQSGDSQTSQEFASQGSLAYSFGGSDDERPAKRPKSNYPRDSNESVAPLTLDDRKKAVSVMKQICGEKGFESAGLEQMQELQRMLMLNVKAEIQTVDNFGDITDWLDERLSV</sequence>
<dbReference type="GO" id="GO:0042138">
    <property type="term" value="P:meiotic DNA double-strand break formation"/>
    <property type="evidence" value="ECO:0007669"/>
    <property type="project" value="TreeGrafter"/>
</dbReference>
<comment type="catalytic activity">
    <reaction evidence="1 10">
        <text>ATP-dependent breakage, passage and rejoining of double-stranded DNA.</text>
        <dbReference type="EC" id="5.6.2.2"/>
    </reaction>
</comment>
<keyword evidence="7 10" id="KW-0799">Topoisomerase</keyword>
<dbReference type="PANTHER" id="PTHR10848:SF0">
    <property type="entry name" value="MEIOTIC RECOMBINATION PROTEIN SPO11"/>
    <property type="match status" value="1"/>
</dbReference>
<dbReference type="Gene3D" id="1.10.10.10">
    <property type="entry name" value="Winged helix-like DNA-binding domain superfamily/Winged helix DNA-binding domain"/>
    <property type="match status" value="1"/>
</dbReference>
<evidence type="ECO:0000256" key="7">
    <source>
        <dbReference type="ARBA" id="ARBA00023029"/>
    </source>
</evidence>
<evidence type="ECO:0000256" key="8">
    <source>
        <dbReference type="ARBA" id="ARBA00023125"/>
    </source>
</evidence>
<feature type="compositionally biased region" description="Basic residues" evidence="11">
    <location>
        <begin position="1"/>
        <end position="11"/>
    </location>
</feature>
<evidence type="ECO:0000256" key="4">
    <source>
        <dbReference type="ARBA" id="ARBA00012895"/>
    </source>
</evidence>
<dbReference type="GO" id="GO:0003677">
    <property type="term" value="F:DNA binding"/>
    <property type="evidence" value="ECO:0007669"/>
    <property type="project" value="UniProtKB-UniRule"/>
</dbReference>
<keyword evidence="6" id="KW-0460">Magnesium</keyword>
<evidence type="ECO:0000256" key="1">
    <source>
        <dbReference type="ARBA" id="ARBA00000185"/>
    </source>
</evidence>
<dbReference type="GO" id="GO:0007131">
    <property type="term" value="P:reciprocal meiotic recombination"/>
    <property type="evidence" value="ECO:0007669"/>
    <property type="project" value="TreeGrafter"/>
</dbReference>
<keyword evidence="5" id="KW-0479">Metal-binding</keyword>
<keyword evidence="15" id="KW-1185">Reference proteome</keyword>
<dbReference type="InterPro" id="IPR002815">
    <property type="entry name" value="Spo11/TopoVI_A"/>
</dbReference>
<gene>
    <name evidence="14" type="ORF">B0T24DRAFT_625960</name>
</gene>
<dbReference type="InterPro" id="IPR036388">
    <property type="entry name" value="WH-like_DNA-bd_sf"/>
</dbReference>
<feature type="domain" description="Spo11/DNA topoisomerase VI subunit A N-terminal" evidence="12">
    <location>
        <begin position="122"/>
        <end position="183"/>
    </location>
</feature>
<evidence type="ECO:0000259" key="13">
    <source>
        <dbReference type="Pfam" id="PF21180"/>
    </source>
</evidence>
<dbReference type="PRINTS" id="PR01550">
    <property type="entry name" value="TOP6AFAMILY"/>
</dbReference>
<dbReference type="GO" id="GO:0003918">
    <property type="term" value="F:DNA topoisomerase type II (double strand cut, ATP-hydrolyzing) activity"/>
    <property type="evidence" value="ECO:0007669"/>
    <property type="project" value="UniProtKB-UniRule"/>
</dbReference>
<dbReference type="SUPFAM" id="SSF56726">
    <property type="entry name" value="DNA topoisomerase IV, alpha subunit"/>
    <property type="match status" value="1"/>
</dbReference>
<comment type="cofactor">
    <cofactor evidence="2">
        <name>Mg(2+)</name>
        <dbReference type="ChEBI" id="CHEBI:18420"/>
    </cofactor>
</comment>
<dbReference type="GO" id="GO:0046872">
    <property type="term" value="F:metal ion binding"/>
    <property type="evidence" value="ECO:0007669"/>
    <property type="project" value="UniProtKB-KW"/>
</dbReference>
<reference evidence="14" key="1">
    <citation type="journal article" date="2023" name="Mol. Phylogenet. Evol.">
        <title>Genome-scale phylogeny and comparative genomics of the fungal order Sordariales.</title>
        <authorList>
            <person name="Hensen N."/>
            <person name="Bonometti L."/>
            <person name="Westerberg I."/>
            <person name="Brannstrom I.O."/>
            <person name="Guillou S."/>
            <person name="Cros-Aarteil S."/>
            <person name="Calhoun S."/>
            <person name="Haridas S."/>
            <person name="Kuo A."/>
            <person name="Mondo S."/>
            <person name="Pangilinan J."/>
            <person name="Riley R."/>
            <person name="LaButti K."/>
            <person name="Andreopoulos B."/>
            <person name="Lipzen A."/>
            <person name="Chen C."/>
            <person name="Yan M."/>
            <person name="Daum C."/>
            <person name="Ng V."/>
            <person name="Clum A."/>
            <person name="Steindorff A."/>
            <person name="Ohm R.A."/>
            <person name="Martin F."/>
            <person name="Silar P."/>
            <person name="Natvig D.O."/>
            <person name="Lalanne C."/>
            <person name="Gautier V."/>
            <person name="Ament-Velasquez S.L."/>
            <person name="Kruys A."/>
            <person name="Hutchinson M.I."/>
            <person name="Powell A.J."/>
            <person name="Barry K."/>
            <person name="Miller A.N."/>
            <person name="Grigoriev I.V."/>
            <person name="Debuchy R."/>
            <person name="Gladieux P."/>
            <person name="Hiltunen Thoren M."/>
            <person name="Johannesson H."/>
        </authorList>
    </citation>
    <scope>NUCLEOTIDE SEQUENCE</scope>
    <source>
        <strain evidence="14">CBS 958.72</strain>
    </source>
</reference>
<dbReference type="CDD" id="cd00223">
    <property type="entry name" value="TOPRIM_TopoIIB_SPO"/>
    <property type="match status" value="1"/>
</dbReference>
<evidence type="ECO:0000256" key="6">
    <source>
        <dbReference type="ARBA" id="ARBA00022842"/>
    </source>
</evidence>
<evidence type="ECO:0000259" key="12">
    <source>
        <dbReference type="Pfam" id="PF04406"/>
    </source>
</evidence>
<dbReference type="InterPro" id="IPR013049">
    <property type="entry name" value="Spo11/TopoVI_A_N"/>
</dbReference>
<name>A0AAE0KCK3_9PEZI</name>
<evidence type="ECO:0000313" key="15">
    <source>
        <dbReference type="Proteomes" id="UP001287356"/>
    </source>
</evidence>
<evidence type="ECO:0000256" key="11">
    <source>
        <dbReference type="SAM" id="MobiDB-lite"/>
    </source>
</evidence>
<evidence type="ECO:0000256" key="2">
    <source>
        <dbReference type="ARBA" id="ARBA00001946"/>
    </source>
</evidence>
<comment type="similarity">
    <text evidence="3 10">Belongs to the TOP6A family.</text>
</comment>
<feature type="active site" description="O-(5'-phospho-DNA)-tyrosine intermediate" evidence="10">
    <location>
        <position position="151"/>
    </location>
</feature>
<dbReference type="InterPro" id="IPR034136">
    <property type="entry name" value="TOPRIM_Topo6A/Spo11"/>
</dbReference>
<reference evidence="14" key="2">
    <citation type="submission" date="2023-06" db="EMBL/GenBank/DDBJ databases">
        <authorList>
            <consortium name="Lawrence Berkeley National Laboratory"/>
            <person name="Haridas S."/>
            <person name="Hensen N."/>
            <person name="Bonometti L."/>
            <person name="Westerberg I."/>
            <person name="Brannstrom I.O."/>
            <person name="Guillou S."/>
            <person name="Cros-Aarteil S."/>
            <person name="Calhoun S."/>
            <person name="Kuo A."/>
            <person name="Mondo S."/>
            <person name="Pangilinan J."/>
            <person name="Riley R."/>
            <person name="Labutti K."/>
            <person name="Andreopoulos B."/>
            <person name="Lipzen A."/>
            <person name="Chen C."/>
            <person name="Yanf M."/>
            <person name="Daum C."/>
            <person name="Ng V."/>
            <person name="Clum A."/>
            <person name="Steindorff A."/>
            <person name="Ohm R."/>
            <person name="Martin F."/>
            <person name="Silar P."/>
            <person name="Natvig D."/>
            <person name="Lalanne C."/>
            <person name="Gautier V."/>
            <person name="Ament-Velasquez S.L."/>
            <person name="Kruys A."/>
            <person name="Hutchinson M.I."/>
            <person name="Powell A.J."/>
            <person name="Barry K."/>
            <person name="Miller A.N."/>
            <person name="Grigoriev I.V."/>
            <person name="Debuchy R."/>
            <person name="Gladieux P."/>
            <person name="Thoren M.H."/>
            <person name="Johannesson H."/>
        </authorList>
    </citation>
    <scope>NUCLEOTIDE SEQUENCE</scope>
    <source>
        <strain evidence="14">CBS 958.72</strain>
    </source>
</reference>
<dbReference type="EMBL" id="JAULSN010000004">
    <property type="protein sequence ID" value="KAK3374223.1"/>
    <property type="molecule type" value="Genomic_DNA"/>
</dbReference>
<keyword evidence="8 10" id="KW-0238">DNA-binding</keyword>
<feature type="region of interest" description="Disordered" evidence="11">
    <location>
        <begin position="1"/>
        <end position="27"/>
    </location>
</feature>
<comment type="caution">
    <text evidence="14">The sequence shown here is derived from an EMBL/GenBank/DDBJ whole genome shotgun (WGS) entry which is preliminary data.</text>
</comment>
<organism evidence="14 15">
    <name type="scientific">Lasiosphaeria ovina</name>
    <dbReference type="NCBI Taxonomy" id="92902"/>
    <lineage>
        <taxon>Eukaryota</taxon>
        <taxon>Fungi</taxon>
        <taxon>Dikarya</taxon>
        <taxon>Ascomycota</taxon>
        <taxon>Pezizomycotina</taxon>
        <taxon>Sordariomycetes</taxon>
        <taxon>Sordariomycetidae</taxon>
        <taxon>Sordariales</taxon>
        <taxon>Lasiosphaeriaceae</taxon>
        <taxon>Lasiosphaeria</taxon>
    </lineage>
</organism>
<dbReference type="PANTHER" id="PTHR10848">
    <property type="entry name" value="MEIOTIC RECOMBINATION PROTEIN SPO11"/>
    <property type="match status" value="1"/>
</dbReference>
<accession>A0AAE0KCK3</accession>
<dbReference type="Proteomes" id="UP001287356">
    <property type="component" value="Unassembled WGS sequence"/>
</dbReference>
<dbReference type="PROSITE" id="PS52041">
    <property type="entry name" value="TOPO_IIB"/>
    <property type="match status" value="1"/>
</dbReference>
<dbReference type="InterPro" id="IPR036078">
    <property type="entry name" value="Spo11/TopoVI_A_sf"/>
</dbReference>
<evidence type="ECO:0000256" key="5">
    <source>
        <dbReference type="ARBA" id="ARBA00022723"/>
    </source>
</evidence>
<dbReference type="GO" id="GO:0000228">
    <property type="term" value="C:nuclear chromosome"/>
    <property type="evidence" value="ECO:0007669"/>
    <property type="project" value="TreeGrafter"/>
</dbReference>
<protein>
    <recommendedName>
        <fullName evidence="4">DNA topoisomerase (ATP-hydrolyzing)</fullName>
        <ecNumber evidence="4">5.6.2.2</ecNumber>
    </recommendedName>
</protein>
<dbReference type="Gene3D" id="3.40.1360.10">
    <property type="match status" value="1"/>
</dbReference>
<dbReference type="Pfam" id="PF04406">
    <property type="entry name" value="TP6A_N"/>
    <property type="match status" value="1"/>
</dbReference>
<evidence type="ECO:0000256" key="10">
    <source>
        <dbReference type="PROSITE-ProRule" id="PRU01385"/>
    </source>
</evidence>
<keyword evidence="9 10" id="KW-0413">Isomerase</keyword>
<evidence type="ECO:0000256" key="3">
    <source>
        <dbReference type="ARBA" id="ARBA00006559"/>
    </source>
</evidence>
<dbReference type="EC" id="5.6.2.2" evidence="4"/>
<dbReference type="AlphaFoldDB" id="A0AAE0KCK3"/>
<dbReference type="GO" id="GO:0005524">
    <property type="term" value="F:ATP binding"/>
    <property type="evidence" value="ECO:0007669"/>
    <property type="project" value="InterPro"/>
</dbReference>
<feature type="domain" description="Topoisomerase 6 subunit A/Spo11 TOPRIM" evidence="13">
    <location>
        <begin position="236"/>
        <end position="352"/>
    </location>
</feature>
<dbReference type="GO" id="GO:0000706">
    <property type="term" value="P:meiotic DNA double-strand break processing"/>
    <property type="evidence" value="ECO:0007669"/>
    <property type="project" value="TreeGrafter"/>
</dbReference>
<dbReference type="Pfam" id="PF21180">
    <property type="entry name" value="TOP6A-Spo11_Toprim"/>
    <property type="match status" value="1"/>
</dbReference>
<evidence type="ECO:0000256" key="9">
    <source>
        <dbReference type="ARBA" id="ARBA00023235"/>
    </source>
</evidence>